<reference evidence="3" key="2">
    <citation type="submission" date="2017-11" db="EMBL/GenBank/DDBJ databases">
        <title>PacBio sequencing of new strain of the secondary endosymbiont Candidatus Hamiltonella defensa.</title>
        <authorList>
            <person name="Strand M.R."/>
            <person name="Oliver K."/>
        </authorList>
    </citation>
    <scope>NUCLEOTIDE SEQUENCE [LARGE SCALE GENOMIC DNA]</scope>
    <source>
        <strain evidence="3">A2C</strain>
    </source>
</reference>
<dbReference type="AlphaFoldDB" id="A0A2D3SZU6"/>
<reference evidence="3" key="1">
    <citation type="submission" date="2016-10" db="EMBL/GenBank/DDBJ databases">
        <authorList>
            <person name="Chevignon G."/>
        </authorList>
    </citation>
    <scope>NUCLEOTIDE SEQUENCE [LARGE SCALE GENOMIC DNA]</scope>
    <source>
        <strain evidence="3">A2C</strain>
    </source>
</reference>
<feature type="region of interest" description="Disordered" evidence="1">
    <location>
        <begin position="715"/>
        <end position="795"/>
    </location>
</feature>
<dbReference type="EMBL" id="CP017606">
    <property type="protein sequence ID" value="ATW29072.1"/>
    <property type="molecule type" value="Genomic_DNA"/>
</dbReference>
<accession>A0A2D3SZU6</accession>
<sequence length="795" mass="91892">MMTSQENIFIRSQNITNPNIFYEFLNDQLALGKLSQYILNNSIKNKNDINSVLEHLKYRINHQSPFYSKALTEIEIFYQENKNASLDEIKDLLSKKGIDEKQHYDLYLKVSEKLLSKPMSIGRIKDIYDSEMIYPPTELEFKTLLAKQAQKNNASTSTTNNTNYYKTERIAGKFYQLIYQKMIDRLITVKQYEKLYEEISEQMKSKSFTIEEINQFCENNNIPTFREDELFRIAKKDKNSVDPNSEYIEIFKIIEANTDLTKKNVINENSLVLISALKEFIFYQAIIVEFKNFLKNMINPEENDINVEQTIDINNEFLDTFITYVQIVKNIYPEEESLGKLEKIFEGMKNQLNDEKNTLADSKSGSKPTELAPPTDVDLKEIDSTLSKLKTINPEQYKNLKKFTENFEAENVKAISIKTINKKYKEENMTPPTEEEFQILANSDFFRSRKSYLQKTIKINVNDELMFSIKVFSDEEKMSGLAQNEIEEALTNTLATFNEAFGFIKNNKSSFGRHENKAHFTLHFFKNEKSFYDYTKSKEINLVGYAPNNNIYVYLGGRFQEQLNRTIRHEFVHLFMNYSGVGEVINSFSILSEGIPTYVAGLSKGENAIHFLSDLKNHLDEKNFNKSLTLKNLLSDQFLEDNNLSHYIAGPVVIAYFEDMFPNVIDKLLYDIKDMVEENKEEFLKKIQKLYDEAYSTPFKNWVETHSNEGFHAWLEPAPTKNQDGDGSSAEVTSPSEDALKPEVDSSFQQGDSHQNEAGLLKQGMSQFSSDDATHVPENPVLHSDVIPTVISNAS</sequence>
<dbReference type="Proteomes" id="UP000230008">
    <property type="component" value="Chromosome"/>
</dbReference>
<evidence type="ECO:0000256" key="1">
    <source>
        <dbReference type="SAM" id="MobiDB-lite"/>
    </source>
</evidence>
<evidence type="ECO:0000313" key="2">
    <source>
        <dbReference type="EMBL" id="ATW29072.1"/>
    </source>
</evidence>
<feature type="compositionally biased region" description="Polar residues" evidence="1">
    <location>
        <begin position="720"/>
        <end position="736"/>
    </location>
</feature>
<gene>
    <name evidence="2" type="ORF">BJP41_00510</name>
</gene>
<evidence type="ECO:0000313" key="3">
    <source>
        <dbReference type="Proteomes" id="UP000230008"/>
    </source>
</evidence>
<proteinExistence type="predicted"/>
<name>A0A2D3SZU6_9ENTR</name>
<organism evidence="2 3">
    <name type="scientific">Candidatus Williamhamiltonella defendens</name>
    <dbReference type="NCBI Taxonomy" id="138072"/>
    <lineage>
        <taxon>Bacteria</taxon>
        <taxon>Pseudomonadati</taxon>
        <taxon>Pseudomonadota</taxon>
        <taxon>Gammaproteobacteria</taxon>
        <taxon>Enterobacterales</taxon>
        <taxon>Enterobacteriaceae</taxon>
        <taxon>aphid secondary symbionts</taxon>
        <taxon>Candidatus Williamhamiltonella</taxon>
    </lineage>
</organism>
<dbReference type="RefSeq" id="WP_100102869.1">
    <property type="nucleotide sequence ID" value="NZ_CAWNMT010000001.1"/>
</dbReference>
<protein>
    <submittedName>
        <fullName evidence="2">Uncharacterized protein</fullName>
    </submittedName>
</protein>